<evidence type="ECO:0000313" key="3">
    <source>
        <dbReference type="EMBL" id="WFT73829.1"/>
    </source>
</evidence>
<feature type="chain" id="PRO_5045937310" evidence="2">
    <location>
        <begin position="28"/>
        <end position="273"/>
    </location>
</feature>
<dbReference type="RefSeq" id="WP_283075836.1">
    <property type="nucleotide sequence ID" value="NZ_CP121671.1"/>
</dbReference>
<accession>A0ABY8IUN0</accession>
<organism evidence="3 4">
    <name type="scientific">Halobacillus naozhouensis</name>
    <dbReference type="NCBI Taxonomy" id="554880"/>
    <lineage>
        <taxon>Bacteria</taxon>
        <taxon>Bacillati</taxon>
        <taxon>Bacillota</taxon>
        <taxon>Bacilli</taxon>
        <taxon>Bacillales</taxon>
        <taxon>Bacillaceae</taxon>
        <taxon>Halobacillus</taxon>
    </lineage>
</organism>
<gene>
    <name evidence="3" type="ORF">P9989_15840</name>
</gene>
<evidence type="ECO:0000256" key="1">
    <source>
        <dbReference type="SAM" id="MobiDB-lite"/>
    </source>
</evidence>
<dbReference type="NCBIfam" id="TIGR04088">
    <property type="entry name" value="cognate_SipW"/>
    <property type="match status" value="1"/>
</dbReference>
<evidence type="ECO:0000256" key="2">
    <source>
        <dbReference type="SAM" id="SignalP"/>
    </source>
</evidence>
<protein>
    <submittedName>
        <fullName evidence="3">TasA family protein</fullName>
    </submittedName>
</protein>
<keyword evidence="4" id="KW-1185">Reference proteome</keyword>
<name>A0ABY8IUN0_9BACI</name>
<feature type="region of interest" description="Disordered" evidence="1">
    <location>
        <begin position="248"/>
        <end position="273"/>
    </location>
</feature>
<proteinExistence type="predicted"/>
<reference evidence="3 4" key="1">
    <citation type="submission" date="2023-04" db="EMBL/GenBank/DDBJ databases">
        <title>Genome sequence of Halobacillus naozhouensis KACC 21980.</title>
        <authorList>
            <person name="Kim S."/>
            <person name="Heo J."/>
            <person name="Kwon S.-W."/>
        </authorList>
    </citation>
    <scope>NUCLEOTIDE SEQUENCE [LARGE SCALE GENOMIC DNA]</scope>
    <source>
        <strain evidence="3 4">KCTC 13234</strain>
    </source>
</reference>
<dbReference type="Pfam" id="PF12389">
    <property type="entry name" value="Peptidase_M73"/>
    <property type="match status" value="2"/>
</dbReference>
<evidence type="ECO:0000313" key="4">
    <source>
        <dbReference type="Proteomes" id="UP001221597"/>
    </source>
</evidence>
<keyword evidence="2" id="KW-0732">Signal</keyword>
<dbReference type="InterPro" id="IPR023833">
    <property type="entry name" value="Signal_pept_SipW-depend-type"/>
</dbReference>
<dbReference type="EMBL" id="CP121671">
    <property type="protein sequence ID" value="WFT73829.1"/>
    <property type="molecule type" value="Genomic_DNA"/>
</dbReference>
<feature type="signal peptide" evidence="2">
    <location>
        <begin position="1"/>
        <end position="27"/>
    </location>
</feature>
<dbReference type="Proteomes" id="UP001221597">
    <property type="component" value="Chromosome"/>
</dbReference>
<sequence length="273" mass="29499">MGIKKKLTNGALAATMGLALVGGGTFAAFNDVEAIDNTMATGTLELDLQDLNGEKEFSISNLKPGDHATRSFKMFNTGSLAIKDVLLSIDKFEFHDEAPGDSDMEDNHDELEYLDQFEVSVITVGAEGGSGGFPKNIVSSEDDITLKDIYEVSKGVSSAIGEIEAAVADGYVSEDGRINIATVNPSKWTGIPVVPKDPDNVKIKIEFVDDKTKDENEEYYVQNKFQGDSADVTFTLEARQWGGLDVKGSDVDENGFIETNEKANSEEGNPLRP</sequence>
<dbReference type="InterPro" id="IPR022121">
    <property type="entry name" value="Peptidase_M73_camelysin"/>
</dbReference>